<organism evidence="11 12">
    <name type="scientific">Leptospira kemamanensis</name>
    <dbReference type="NCBI Taxonomy" id="2484942"/>
    <lineage>
        <taxon>Bacteria</taxon>
        <taxon>Pseudomonadati</taxon>
        <taxon>Spirochaetota</taxon>
        <taxon>Spirochaetia</taxon>
        <taxon>Leptospirales</taxon>
        <taxon>Leptospiraceae</taxon>
        <taxon>Leptospira</taxon>
    </lineage>
</organism>
<dbReference type="InterPro" id="IPR029044">
    <property type="entry name" value="Nucleotide-diphossugar_trans"/>
</dbReference>
<keyword evidence="4 11" id="KW-0808">Transferase</keyword>
<evidence type="ECO:0000256" key="1">
    <source>
        <dbReference type="ARBA" id="ARBA00004651"/>
    </source>
</evidence>
<name>A0A4R9JVF4_9LEPT</name>
<comment type="caution">
    <text evidence="11">The sequence shown here is derived from an EMBL/GenBank/DDBJ whole genome shotgun (WGS) entry which is preliminary data.</text>
</comment>
<dbReference type="OrthoDB" id="9807778at2"/>
<dbReference type="RefSeq" id="WP_135617289.1">
    <property type="nucleotide sequence ID" value="NZ_RQGG01000005.1"/>
</dbReference>
<evidence type="ECO:0000256" key="9">
    <source>
        <dbReference type="SAM" id="Phobius"/>
    </source>
</evidence>
<dbReference type="GO" id="GO:0005886">
    <property type="term" value="C:plasma membrane"/>
    <property type="evidence" value="ECO:0007669"/>
    <property type="project" value="UniProtKB-SubCell"/>
</dbReference>
<evidence type="ECO:0000313" key="12">
    <source>
        <dbReference type="Proteomes" id="UP000297609"/>
    </source>
</evidence>
<reference evidence="11" key="1">
    <citation type="journal article" date="2019" name="PLoS Negl. Trop. Dis.">
        <title>Revisiting the worldwide diversity of Leptospira species in the environment.</title>
        <authorList>
            <person name="Vincent A.T."/>
            <person name="Schiettekatte O."/>
            <person name="Bourhy P."/>
            <person name="Veyrier F.J."/>
            <person name="Picardeau M."/>
        </authorList>
    </citation>
    <scope>NUCLEOTIDE SEQUENCE [LARGE SCALE GENOMIC DNA]</scope>
    <source>
        <strain evidence="11">201702454</strain>
    </source>
</reference>
<dbReference type="AlphaFoldDB" id="A0A4R9JVF4"/>
<dbReference type="EMBL" id="RQGG01000005">
    <property type="protein sequence ID" value="TGL56829.1"/>
    <property type="molecule type" value="Genomic_DNA"/>
</dbReference>
<dbReference type="PANTHER" id="PTHR48090">
    <property type="entry name" value="UNDECAPRENYL-PHOSPHATE 4-DEOXY-4-FORMAMIDO-L-ARABINOSE TRANSFERASE-RELATED"/>
    <property type="match status" value="1"/>
</dbReference>
<dbReference type="Pfam" id="PF00535">
    <property type="entry name" value="Glycos_transf_2"/>
    <property type="match status" value="1"/>
</dbReference>
<evidence type="ECO:0000256" key="8">
    <source>
        <dbReference type="ARBA" id="ARBA00038152"/>
    </source>
</evidence>
<keyword evidence="5 9" id="KW-0812">Transmembrane</keyword>
<feature type="domain" description="Glycosyltransferase 2-like" evidence="10">
    <location>
        <begin position="15"/>
        <end position="176"/>
    </location>
</feature>
<dbReference type="Gene3D" id="3.90.550.10">
    <property type="entry name" value="Spore Coat Polysaccharide Biosynthesis Protein SpsA, Chain A"/>
    <property type="match status" value="1"/>
</dbReference>
<evidence type="ECO:0000256" key="2">
    <source>
        <dbReference type="ARBA" id="ARBA00022475"/>
    </source>
</evidence>
<comment type="similarity">
    <text evidence="8">Belongs to the glycosyltransferase 2 family. GtrB subfamily.</text>
</comment>
<dbReference type="InterPro" id="IPR050256">
    <property type="entry name" value="Glycosyltransferase_2"/>
</dbReference>
<protein>
    <submittedName>
        <fullName evidence="11">Glycosyltransferase</fullName>
    </submittedName>
</protein>
<keyword evidence="3" id="KW-0328">Glycosyltransferase</keyword>
<comment type="subcellular location">
    <subcellularLocation>
        <location evidence="1">Cell membrane</location>
        <topology evidence="1">Multi-pass membrane protein</topology>
    </subcellularLocation>
</comment>
<accession>A0A4R9JVF4</accession>
<keyword evidence="2" id="KW-1003">Cell membrane</keyword>
<evidence type="ECO:0000313" key="11">
    <source>
        <dbReference type="EMBL" id="TGL56829.1"/>
    </source>
</evidence>
<gene>
    <name evidence="11" type="ORF">EHQ59_00965</name>
</gene>
<dbReference type="SUPFAM" id="SSF53448">
    <property type="entry name" value="Nucleotide-diphospho-sugar transferases"/>
    <property type="match status" value="1"/>
</dbReference>
<evidence type="ECO:0000259" key="10">
    <source>
        <dbReference type="Pfam" id="PF00535"/>
    </source>
</evidence>
<evidence type="ECO:0000256" key="4">
    <source>
        <dbReference type="ARBA" id="ARBA00022679"/>
    </source>
</evidence>
<sequence length="342" mass="38877">MHYYLVPRKKPNLLSLIIPCYNEEEVLDYLKQRLRETIPKLNVNTEIILVNDGSSDRTILGLMEWAKEDKQVRVISLARNFGHQIAVTAGMDHARGDAVVIMDADLQDPPEVILEMIERYKEGYDVVYGQRLARSGESFFKKITAWAFYRLMKILVHKDLPLDSGDFRLISRRCLDALNGLRENHRFLRGMNAWIGFPQIPVYYNRDPRVAGETKYPLQKMLKLAMNAAVSFSPLPLRFSLGLGIVVALIGFCVGIYALYRAFQHFILQMPIVYNPGWATIVTLICLIGGSILISIGILGEYVARIFEESKGRPLYVIEFMEGGVKKDNQGITSRSRGKKSS</sequence>
<proteinExistence type="inferred from homology"/>
<evidence type="ECO:0000256" key="7">
    <source>
        <dbReference type="ARBA" id="ARBA00023136"/>
    </source>
</evidence>
<dbReference type="PANTHER" id="PTHR48090:SF1">
    <property type="entry name" value="PROPHAGE BACTOPRENOL GLUCOSYL TRANSFERASE HOMOLOG"/>
    <property type="match status" value="1"/>
</dbReference>
<dbReference type="CDD" id="cd04187">
    <property type="entry name" value="DPM1_like_bac"/>
    <property type="match status" value="1"/>
</dbReference>
<feature type="transmembrane region" description="Helical" evidence="9">
    <location>
        <begin position="241"/>
        <end position="260"/>
    </location>
</feature>
<keyword evidence="7 9" id="KW-0472">Membrane</keyword>
<dbReference type="Proteomes" id="UP000297609">
    <property type="component" value="Unassembled WGS sequence"/>
</dbReference>
<evidence type="ECO:0000256" key="5">
    <source>
        <dbReference type="ARBA" id="ARBA00022692"/>
    </source>
</evidence>
<dbReference type="InterPro" id="IPR001173">
    <property type="entry name" value="Glyco_trans_2-like"/>
</dbReference>
<evidence type="ECO:0000256" key="6">
    <source>
        <dbReference type="ARBA" id="ARBA00022989"/>
    </source>
</evidence>
<dbReference type="FunFam" id="3.90.550.10:FF:000079">
    <property type="entry name" value="Probable glycosyl transferase"/>
    <property type="match status" value="1"/>
</dbReference>
<keyword evidence="6 9" id="KW-1133">Transmembrane helix</keyword>
<keyword evidence="12" id="KW-1185">Reference proteome</keyword>
<feature type="transmembrane region" description="Helical" evidence="9">
    <location>
        <begin position="280"/>
        <end position="304"/>
    </location>
</feature>
<dbReference type="GO" id="GO:0016757">
    <property type="term" value="F:glycosyltransferase activity"/>
    <property type="evidence" value="ECO:0007669"/>
    <property type="project" value="UniProtKB-KW"/>
</dbReference>
<evidence type="ECO:0000256" key="3">
    <source>
        <dbReference type="ARBA" id="ARBA00022676"/>
    </source>
</evidence>